<dbReference type="Gene3D" id="1.20.58.220">
    <property type="entry name" value="Phosphate transport system protein phou homolog 2, domain 2"/>
    <property type="match status" value="1"/>
</dbReference>
<evidence type="ECO:0000313" key="3">
    <source>
        <dbReference type="Proteomes" id="UP000244093"/>
    </source>
</evidence>
<proteinExistence type="inferred from homology"/>
<name>A0A2R7Y724_9CREN</name>
<dbReference type="Pfam" id="PF01865">
    <property type="entry name" value="PhoU_div"/>
    <property type="match status" value="1"/>
</dbReference>
<evidence type="ECO:0000313" key="2">
    <source>
        <dbReference type="EMBL" id="PUA33331.1"/>
    </source>
</evidence>
<dbReference type="EMBL" id="NBVN01000002">
    <property type="protein sequence ID" value="PUA33331.1"/>
    <property type="molecule type" value="Genomic_DNA"/>
</dbReference>
<dbReference type="AlphaFoldDB" id="A0A2R7Y724"/>
<sequence>MAEESIRFETTAGGERESIAESNIAEQLTLMARKASDVYKELALMLKDLDDMNKVGVEKRYGRVKLLKDGVEESGINLTEYIIRVSPALTFKDVYVEIVQDLIRFAEHAEASANRSLLLVTKGFEKLPDNIYAYLDAVVRKILEMLDVISQMISKLRNGKQARELYQKIISLENSVDDLHREIGLETIKHYSNDVGALILVKELADKLEDAADILKRVGTNLRYIALHR</sequence>
<evidence type="ECO:0000256" key="1">
    <source>
        <dbReference type="ARBA" id="ARBA00008591"/>
    </source>
</evidence>
<dbReference type="SUPFAM" id="SSF109755">
    <property type="entry name" value="PhoU-like"/>
    <property type="match status" value="1"/>
</dbReference>
<dbReference type="InterPro" id="IPR038078">
    <property type="entry name" value="PhoU-like_sf"/>
</dbReference>
<dbReference type="InterPro" id="IPR018445">
    <property type="entry name" value="Put_Phosphate_transp_reg"/>
</dbReference>
<protein>
    <recommendedName>
        <fullName evidence="4">Phosphate transport regulator</fullName>
    </recommendedName>
</protein>
<reference evidence="2 3" key="1">
    <citation type="journal article" date="2018" name="Syst. Appl. Microbiol.">
        <title>A new symbiotic nanoarchaeote (Candidatus Nanoclepta minutus) and its host (Zestosphaera tikiterensis gen. nov., sp. nov.) from a New Zealand hot spring.</title>
        <authorList>
            <person name="St John E."/>
            <person name="Liu Y."/>
            <person name="Podar M."/>
            <person name="Stott M.B."/>
            <person name="Meneghin J."/>
            <person name="Chen Z."/>
            <person name="Lagutin K."/>
            <person name="Mitchell K."/>
            <person name="Reysenbach A.L."/>
        </authorList>
    </citation>
    <scope>NUCLEOTIDE SEQUENCE [LARGE SCALE GENOMIC DNA]</scope>
    <source>
        <strain evidence="2">NZ3</strain>
    </source>
</reference>
<gene>
    <name evidence="2" type="ORF">B7O98_02570</name>
</gene>
<evidence type="ECO:0008006" key="4">
    <source>
        <dbReference type="Google" id="ProtNLM"/>
    </source>
</evidence>
<organism evidence="2 3">
    <name type="scientific">Zestosphaera tikiterensis</name>
    <dbReference type="NCBI Taxonomy" id="1973259"/>
    <lineage>
        <taxon>Archaea</taxon>
        <taxon>Thermoproteota</taxon>
        <taxon>Thermoprotei</taxon>
        <taxon>Desulfurococcales</taxon>
        <taxon>Desulfurococcaceae</taxon>
        <taxon>Zestosphaera</taxon>
    </lineage>
</organism>
<comment type="similarity">
    <text evidence="1">Belongs to the UPF0111 family.</text>
</comment>
<dbReference type="Proteomes" id="UP000244093">
    <property type="component" value="Unassembled WGS sequence"/>
</dbReference>
<accession>A0A2R7Y724</accession>
<comment type="caution">
    <text evidence="2">The sequence shown here is derived from an EMBL/GenBank/DDBJ whole genome shotgun (WGS) entry which is preliminary data.</text>
</comment>